<reference evidence="3 4" key="1">
    <citation type="submission" date="2020-03" db="EMBL/GenBank/DDBJ databases">
        <title>Bradyrhizobium diversity isolated from nodules of Indigofera sp.</title>
        <authorList>
            <person name="Klepa M."/>
            <person name="Helene L."/>
            <person name="Hungria M."/>
        </authorList>
    </citation>
    <scope>NUCLEOTIDE SEQUENCE [LARGE SCALE GENOMIC DNA]</scope>
    <source>
        <strain evidence="3 4">WSM 1791</strain>
    </source>
</reference>
<evidence type="ECO:0000313" key="3">
    <source>
        <dbReference type="EMBL" id="NOJ43762.1"/>
    </source>
</evidence>
<keyword evidence="3" id="KW-0808">Transferase</keyword>
<dbReference type="GO" id="GO:0016020">
    <property type="term" value="C:membrane"/>
    <property type="evidence" value="ECO:0007669"/>
    <property type="project" value="TreeGrafter"/>
</dbReference>
<dbReference type="EMBL" id="JAAVLX010000011">
    <property type="protein sequence ID" value="NOJ43762.1"/>
    <property type="molecule type" value="Genomic_DNA"/>
</dbReference>
<keyword evidence="4" id="KW-1185">Reference proteome</keyword>
<gene>
    <name evidence="3" type="ORF">HCN58_30110</name>
</gene>
<keyword evidence="1" id="KW-0812">Transmembrane</keyword>
<feature type="transmembrane region" description="Helical" evidence="1">
    <location>
        <begin position="140"/>
        <end position="164"/>
    </location>
</feature>
<feature type="transmembrane region" description="Helical" evidence="1">
    <location>
        <begin position="200"/>
        <end position="222"/>
    </location>
</feature>
<dbReference type="InterPro" id="IPR002656">
    <property type="entry name" value="Acyl_transf_3_dom"/>
</dbReference>
<feature type="transmembrane region" description="Helical" evidence="1">
    <location>
        <begin position="12"/>
        <end position="34"/>
    </location>
</feature>
<dbReference type="RefSeq" id="WP_171582956.1">
    <property type="nucleotide sequence ID" value="NZ_JAAVLX010000011.1"/>
</dbReference>
<comment type="caution">
    <text evidence="3">The sequence shown here is derived from an EMBL/GenBank/DDBJ whole genome shotgun (WGS) entry which is preliminary data.</text>
</comment>
<evidence type="ECO:0000313" key="4">
    <source>
        <dbReference type="Proteomes" id="UP000544122"/>
    </source>
</evidence>
<sequence>MEQDKLPGLQIARAVAALSVVYYHSWVGIVRFPPNTAYPISILRDYGFLGVDLFFAISGFVICLVVTRPAFNVTRFLTNRIFRLYPLWLATLTAFALSAMLWRGLVREHETLGYFLWSAALLPTKEFPFYDVGWTLQHEIAFYVIAAVIVPRLGAAGLVAFLAASALAGHAFNLPWYLGNFARYHPEFLAGALAFLARPYLARIGAAVPLAIGAGLAWFLMADPGERPFAPIALFFLIVGFANIRDTKSRLMAAGCSVGDASYSIYLIHPLVFLIASAIVSKLTLPIWSQEPVRLACFAIICAVSLLSWKLYEKPMIRLGNRICPGRGLSIASLTPPAAR</sequence>
<feature type="domain" description="Acyltransferase 3" evidence="2">
    <location>
        <begin position="8"/>
        <end position="305"/>
    </location>
</feature>
<organism evidence="3 4">
    <name type="scientific">Bradyrhizobium australiense</name>
    <dbReference type="NCBI Taxonomy" id="2721161"/>
    <lineage>
        <taxon>Bacteria</taxon>
        <taxon>Pseudomonadati</taxon>
        <taxon>Pseudomonadota</taxon>
        <taxon>Alphaproteobacteria</taxon>
        <taxon>Hyphomicrobiales</taxon>
        <taxon>Nitrobacteraceae</taxon>
        <taxon>Bradyrhizobium</taxon>
    </lineage>
</organism>
<dbReference type="GO" id="GO:0000271">
    <property type="term" value="P:polysaccharide biosynthetic process"/>
    <property type="evidence" value="ECO:0007669"/>
    <property type="project" value="TreeGrafter"/>
</dbReference>
<evidence type="ECO:0000256" key="1">
    <source>
        <dbReference type="SAM" id="Phobius"/>
    </source>
</evidence>
<protein>
    <submittedName>
        <fullName evidence="3">Acyltransferase</fullName>
    </submittedName>
</protein>
<dbReference type="InterPro" id="IPR050879">
    <property type="entry name" value="Acyltransferase_3"/>
</dbReference>
<dbReference type="PANTHER" id="PTHR23028">
    <property type="entry name" value="ACETYLTRANSFERASE"/>
    <property type="match status" value="1"/>
</dbReference>
<keyword evidence="1" id="KW-1133">Transmembrane helix</keyword>
<feature type="transmembrane region" description="Helical" evidence="1">
    <location>
        <begin position="87"/>
        <end position="105"/>
    </location>
</feature>
<name>A0A7Y4GY24_9BRAD</name>
<feature type="transmembrane region" description="Helical" evidence="1">
    <location>
        <begin position="265"/>
        <end position="287"/>
    </location>
</feature>
<proteinExistence type="predicted"/>
<dbReference type="PANTHER" id="PTHR23028:SF131">
    <property type="entry name" value="BLR2367 PROTEIN"/>
    <property type="match status" value="1"/>
</dbReference>
<evidence type="ECO:0000259" key="2">
    <source>
        <dbReference type="Pfam" id="PF01757"/>
    </source>
</evidence>
<feature type="transmembrane region" description="Helical" evidence="1">
    <location>
        <begin position="46"/>
        <end position="66"/>
    </location>
</feature>
<dbReference type="Pfam" id="PF01757">
    <property type="entry name" value="Acyl_transf_3"/>
    <property type="match status" value="1"/>
</dbReference>
<dbReference type="AlphaFoldDB" id="A0A7Y4GY24"/>
<keyword evidence="3" id="KW-0012">Acyltransferase</keyword>
<feature type="transmembrane region" description="Helical" evidence="1">
    <location>
        <begin position="228"/>
        <end position="244"/>
    </location>
</feature>
<dbReference type="GO" id="GO:0016747">
    <property type="term" value="F:acyltransferase activity, transferring groups other than amino-acyl groups"/>
    <property type="evidence" value="ECO:0007669"/>
    <property type="project" value="InterPro"/>
</dbReference>
<accession>A0A7Y4GY24</accession>
<feature type="transmembrane region" description="Helical" evidence="1">
    <location>
        <begin position="293"/>
        <end position="312"/>
    </location>
</feature>
<keyword evidence="1" id="KW-0472">Membrane</keyword>
<dbReference type="Proteomes" id="UP000544122">
    <property type="component" value="Unassembled WGS sequence"/>
</dbReference>